<keyword evidence="1" id="KW-0732">Signal</keyword>
<feature type="signal peptide" evidence="1">
    <location>
        <begin position="1"/>
        <end position="20"/>
    </location>
</feature>
<organism evidence="2 3">
    <name type="scientific">Pleurodeles waltl</name>
    <name type="common">Iberian ribbed newt</name>
    <dbReference type="NCBI Taxonomy" id="8319"/>
    <lineage>
        <taxon>Eukaryota</taxon>
        <taxon>Metazoa</taxon>
        <taxon>Chordata</taxon>
        <taxon>Craniata</taxon>
        <taxon>Vertebrata</taxon>
        <taxon>Euteleostomi</taxon>
        <taxon>Amphibia</taxon>
        <taxon>Batrachia</taxon>
        <taxon>Caudata</taxon>
        <taxon>Salamandroidea</taxon>
        <taxon>Salamandridae</taxon>
        <taxon>Pleurodelinae</taxon>
        <taxon>Pleurodeles</taxon>
    </lineage>
</organism>
<dbReference type="Proteomes" id="UP001066276">
    <property type="component" value="Chromosome 6"/>
</dbReference>
<evidence type="ECO:0000256" key="1">
    <source>
        <dbReference type="SAM" id="SignalP"/>
    </source>
</evidence>
<protein>
    <submittedName>
        <fullName evidence="2">Uncharacterized protein</fullName>
    </submittedName>
</protein>
<feature type="chain" id="PRO_5043496473" evidence="1">
    <location>
        <begin position="21"/>
        <end position="82"/>
    </location>
</feature>
<accession>A0AAV7R3T3</accession>
<dbReference type="EMBL" id="JANPWB010000010">
    <property type="protein sequence ID" value="KAJ1146140.1"/>
    <property type="molecule type" value="Genomic_DNA"/>
</dbReference>
<name>A0AAV7R3T3_PLEWA</name>
<comment type="caution">
    <text evidence="2">The sequence shown here is derived from an EMBL/GenBank/DDBJ whole genome shotgun (WGS) entry which is preliminary data.</text>
</comment>
<keyword evidence="3" id="KW-1185">Reference proteome</keyword>
<reference evidence="2" key="1">
    <citation type="journal article" date="2022" name="bioRxiv">
        <title>Sequencing and chromosome-scale assembly of the giantPleurodeles waltlgenome.</title>
        <authorList>
            <person name="Brown T."/>
            <person name="Elewa A."/>
            <person name="Iarovenko S."/>
            <person name="Subramanian E."/>
            <person name="Araus A.J."/>
            <person name="Petzold A."/>
            <person name="Susuki M."/>
            <person name="Suzuki K.-i.T."/>
            <person name="Hayashi T."/>
            <person name="Toyoda A."/>
            <person name="Oliveira C."/>
            <person name="Osipova E."/>
            <person name="Leigh N.D."/>
            <person name="Simon A."/>
            <person name="Yun M.H."/>
        </authorList>
    </citation>
    <scope>NUCLEOTIDE SEQUENCE</scope>
    <source>
        <strain evidence="2">20211129_DDA</strain>
        <tissue evidence="2">Liver</tissue>
    </source>
</reference>
<dbReference type="AlphaFoldDB" id="A0AAV7R3T3"/>
<evidence type="ECO:0000313" key="3">
    <source>
        <dbReference type="Proteomes" id="UP001066276"/>
    </source>
</evidence>
<gene>
    <name evidence="2" type="ORF">NDU88_012422</name>
</gene>
<sequence length="82" mass="8852">MELSWLGLGGISLASLQLLGQSIGLRAVGSAMLKQLQQERFQFLENIALDHVASPVPKCLKSKLTIEPLLPKHKSTMESPGA</sequence>
<proteinExistence type="predicted"/>
<evidence type="ECO:0000313" key="2">
    <source>
        <dbReference type="EMBL" id="KAJ1146140.1"/>
    </source>
</evidence>